<gene>
    <name evidence="2" type="ORF">OTI717_LOCUS41445</name>
</gene>
<dbReference type="AlphaFoldDB" id="A0A820GMP6"/>
<protein>
    <submittedName>
        <fullName evidence="2">Uncharacterized protein</fullName>
    </submittedName>
</protein>
<feature type="non-terminal residue" evidence="2">
    <location>
        <position position="1"/>
    </location>
</feature>
<evidence type="ECO:0000256" key="1">
    <source>
        <dbReference type="SAM" id="MobiDB-lite"/>
    </source>
</evidence>
<evidence type="ECO:0000313" key="2">
    <source>
        <dbReference type="EMBL" id="CAF4281820.1"/>
    </source>
</evidence>
<feature type="region of interest" description="Disordered" evidence="1">
    <location>
        <begin position="56"/>
        <end position="114"/>
    </location>
</feature>
<evidence type="ECO:0000313" key="3">
    <source>
        <dbReference type="Proteomes" id="UP000663823"/>
    </source>
</evidence>
<feature type="region of interest" description="Disordered" evidence="1">
    <location>
        <begin position="1"/>
        <end position="20"/>
    </location>
</feature>
<dbReference type="Proteomes" id="UP000663823">
    <property type="component" value="Unassembled WGS sequence"/>
</dbReference>
<proteinExistence type="predicted"/>
<feature type="compositionally biased region" description="Polar residues" evidence="1">
    <location>
        <begin position="7"/>
        <end position="20"/>
    </location>
</feature>
<feature type="compositionally biased region" description="Polar residues" evidence="1">
    <location>
        <begin position="95"/>
        <end position="114"/>
    </location>
</feature>
<dbReference type="EMBL" id="CAJOAX010041220">
    <property type="protein sequence ID" value="CAF4281820.1"/>
    <property type="molecule type" value="Genomic_DNA"/>
</dbReference>
<feature type="compositionally biased region" description="Low complexity" evidence="1">
    <location>
        <begin position="74"/>
        <end position="94"/>
    </location>
</feature>
<comment type="caution">
    <text evidence="2">The sequence shown here is derived from an EMBL/GenBank/DDBJ whole genome shotgun (WGS) entry which is preliminary data.</text>
</comment>
<sequence>ILKSIEFPSSNNLTNDQTSNVPKKSLEILLLEKNRALQSEQTQIKVAHTDLESNINHHSYRHHPSSCSHQTNTLSLLSSPSSPISISLKSSSQSTNCNATEEMTKSLNNNSSSK</sequence>
<organism evidence="2 3">
    <name type="scientific">Rotaria sordida</name>
    <dbReference type="NCBI Taxonomy" id="392033"/>
    <lineage>
        <taxon>Eukaryota</taxon>
        <taxon>Metazoa</taxon>
        <taxon>Spiralia</taxon>
        <taxon>Gnathifera</taxon>
        <taxon>Rotifera</taxon>
        <taxon>Eurotatoria</taxon>
        <taxon>Bdelloidea</taxon>
        <taxon>Philodinida</taxon>
        <taxon>Philodinidae</taxon>
        <taxon>Rotaria</taxon>
    </lineage>
</organism>
<name>A0A820GMP6_9BILA</name>
<reference evidence="2" key="1">
    <citation type="submission" date="2021-02" db="EMBL/GenBank/DDBJ databases">
        <authorList>
            <person name="Nowell W R."/>
        </authorList>
    </citation>
    <scope>NUCLEOTIDE SEQUENCE</scope>
</reference>
<accession>A0A820GMP6</accession>
<feature type="non-terminal residue" evidence="2">
    <location>
        <position position="114"/>
    </location>
</feature>